<feature type="transmembrane region" description="Helical" evidence="1">
    <location>
        <begin position="171"/>
        <end position="191"/>
    </location>
</feature>
<sequence length="220" mass="25070">MERRPQYPRFNIALALLTLLVLSSILLFSNILAGIPPWSPSFQLIRRPLLTASILYALLPYIIYLLVGFLGFLNGYNHATTPQKNFGSAREELGARIERKVEKEWVGKGSVSEIRKDIAHYMTYLSMHSCYARGVVVVYSLFMYLDVFYLCCVLILDWSFMEDEDDESMSIWAWVVVAVVGVAALWICGMLGKMMDGDGVWAIGLEGCKKMRERTWEGIF</sequence>
<keyword evidence="1" id="KW-0472">Membrane</keyword>
<name>A0A2J6RR23_HYAVF</name>
<protein>
    <submittedName>
        <fullName evidence="2">Uncharacterized protein</fullName>
    </submittedName>
</protein>
<organism evidence="2 3">
    <name type="scientific">Hyaloscypha variabilis (strain UAMH 11265 / GT02V1 / F)</name>
    <name type="common">Meliniomyces variabilis</name>
    <dbReference type="NCBI Taxonomy" id="1149755"/>
    <lineage>
        <taxon>Eukaryota</taxon>
        <taxon>Fungi</taxon>
        <taxon>Dikarya</taxon>
        <taxon>Ascomycota</taxon>
        <taxon>Pezizomycotina</taxon>
        <taxon>Leotiomycetes</taxon>
        <taxon>Helotiales</taxon>
        <taxon>Hyaloscyphaceae</taxon>
        <taxon>Hyaloscypha</taxon>
        <taxon>Hyaloscypha variabilis</taxon>
    </lineage>
</organism>
<evidence type="ECO:0000256" key="1">
    <source>
        <dbReference type="SAM" id="Phobius"/>
    </source>
</evidence>
<proteinExistence type="predicted"/>
<keyword evidence="3" id="KW-1185">Reference proteome</keyword>
<keyword evidence="1" id="KW-1133">Transmembrane helix</keyword>
<evidence type="ECO:0000313" key="3">
    <source>
        <dbReference type="Proteomes" id="UP000235786"/>
    </source>
</evidence>
<feature type="transmembrane region" description="Helical" evidence="1">
    <location>
        <begin position="130"/>
        <end position="156"/>
    </location>
</feature>
<keyword evidence="1" id="KW-0812">Transmembrane</keyword>
<feature type="transmembrane region" description="Helical" evidence="1">
    <location>
        <begin position="49"/>
        <end position="73"/>
    </location>
</feature>
<dbReference type="AlphaFoldDB" id="A0A2J6RR23"/>
<accession>A0A2J6RR23</accession>
<gene>
    <name evidence="2" type="ORF">L207DRAFT_529239</name>
</gene>
<evidence type="ECO:0000313" key="2">
    <source>
        <dbReference type="EMBL" id="PMD40950.1"/>
    </source>
</evidence>
<dbReference type="Proteomes" id="UP000235786">
    <property type="component" value="Unassembled WGS sequence"/>
</dbReference>
<dbReference type="EMBL" id="KZ613945">
    <property type="protein sequence ID" value="PMD40950.1"/>
    <property type="molecule type" value="Genomic_DNA"/>
</dbReference>
<reference evidence="2 3" key="1">
    <citation type="submission" date="2016-04" db="EMBL/GenBank/DDBJ databases">
        <title>A degradative enzymes factory behind the ericoid mycorrhizal symbiosis.</title>
        <authorList>
            <consortium name="DOE Joint Genome Institute"/>
            <person name="Martino E."/>
            <person name="Morin E."/>
            <person name="Grelet G."/>
            <person name="Kuo A."/>
            <person name="Kohler A."/>
            <person name="Daghino S."/>
            <person name="Barry K."/>
            <person name="Choi C."/>
            <person name="Cichocki N."/>
            <person name="Clum A."/>
            <person name="Copeland A."/>
            <person name="Hainaut M."/>
            <person name="Haridas S."/>
            <person name="Labutti K."/>
            <person name="Lindquist E."/>
            <person name="Lipzen A."/>
            <person name="Khouja H.-R."/>
            <person name="Murat C."/>
            <person name="Ohm R."/>
            <person name="Olson A."/>
            <person name="Spatafora J."/>
            <person name="Veneault-Fourrey C."/>
            <person name="Henrissat B."/>
            <person name="Grigoriev I."/>
            <person name="Martin F."/>
            <person name="Perotto S."/>
        </authorList>
    </citation>
    <scope>NUCLEOTIDE SEQUENCE [LARGE SCALE GENOMIC DNA]</scope>
    <source>
        <strain evidence="2 3">F</strain>
    </source>
</reference>